<evidence type="ECO:0000256" key="1">
    <source>
        <dbReference type="SAM" id="Phobius"/>
    </source>
</evidence>
<keyword evidence="1" id="KW-1133">Transmembrane helix</keyword>
<keyword evidence="1" id="KW-0812">Transmembrane</keyword>
<reference evidence="2 3" key="1">
    <citation type="submission" date="2017-06" db="EMBL/GenBank/DDBJ databases">
        <title>Genome sequencing of cyanobaciteial culture collection at National Institute for Environmental Studies (NIES).</title>
        <authorList>
            <person name="Hirose Y."/>
            <person name="Shimura Y."/>
            <person name="Fujisawa T."/>
            <person name="Nakamura Y."/>
            <person name="Kawachi M."/>
        </authorList>
    </citation>
    <scope>NUCLEOTIDE SEQUENCE [LARGE SCALE GENOMIC DNA]</scope>
    <source>
        <strain evidence="2 3">NIES-37</strain>
    </source>
</reference>
<dbReference type="AlphaFoldDB" id="A0A1Z4MTN9"/>
<name>A0A1Z4MTN9_9CYAN</name>
<organism evidence="2 3">
    <name type="scientific">Tolypothrix tenuis PCC 7101</name>
    <dbReference type="NCBI Taxonomy" id="231146"/>
    <lineage>
        <taxon>Bacteria</taxon>
        <taxon>Bacillati</taxon>
        <taxon>Cyanobacteriota</taxon>
        <taxon>Cyanophyceae</taxon>
        <taxon>Nostocales</taxon>
        <taxon>Tolypothrichaceae</taxon>
        <taxon>Tolypothrix</taxon>
    </lineage>
</organism>
<protein>
    <submittedName>
        <fullName evidence="2">Uncharacterized protein</fullName>
    </submittedName>
</protein>
<proteinExistence type="predicted"/>
<keyword evidence="1" id="KW-0472">Membrane</keyword>
<dbReference type="Proteomes" id="UP000218785">
    <property type="component" value="Chromosome"/>
</dbReference>
<dbReference type="KEGG" id="ttq:NIES37_07870"/>
<dbReference type="EMBL" id="AP018248">
    <property type="protein sequence ID" value="BAY96850.1"/>
    <property type="molecule type" value="Genomic_DNA"/>
</dbReference>
<keyword evidence="3" id="KW-1185">Reference proteome</keyword>
<feature type="transmembrane region" description="Helical" evidence="1">
    <location>
        <begin position="32"/>
        <end position="53"/>
    </location>
</feature>
<evidence type="ECO:0000313" key="3">
    <source>
        <dbReference type="Proteomes" id="UP000218785"/>
    </source>
</evidence>
<gene>
    <name evidence="2" type="ORF">NIES37_07870</name>
</gene>
<accession>A0A1Z4MTN9</accession>
<sequence length="56" mass="6485">MLNIKHQKLSLAFFLLVGAAYFITMSNLEINYFLKSLIAFLPIQIAALVYVSYKNW</sequence>
<evidence type="ECO:0000313" key="2">
    <source>
        <dbReference type="EMBL" id="BAY96850.1"/>
    </source>
</evidence>